<proteinExistence type="predicted"/>
<feature type="region of interest" description="Disordered" evidence="1">
    <location>
        <begin position="1"/>
        <end position="111"/>
    </location>
</feature>
<sequence length="111" mass="12087">MPIASGAAGRVGVVTLVDTSTTRTSDGLRRKTEPANRNCDSYLQRYQELKQRKNNKSNLLQGIRDNTDPSDNENDGAKEETPEENGSSGIPSPVQLPSGEKSRKSKLCVIL</sequence>
<dbReference type="EMBL" id="SCKG01000005">
    <property type="protein sequence ID" value="TDH12974.1"/>
    <property type="molecule type" value="Genomic_DNA"/>
</dbReference>
<evidence type="ECO:0000313" key="2">
    <source>
        <dbReference type="EMBL" id="TDH12974.1"/>
    </source>
</evidence>
<dbReference type="Proteomes" id="UP000295070">
    <property type="component" value="Chromosome 5"/>
</dbReference>
<dbReference type="AlphaFoldDB" id="A0A484DD40"/>
<reference evidence="2 3" key="1">
    <citation type="submission" date="2019-01" db="EMBL/GenBank/DDBJ databases">
        <title>A chromosome-scale genome assembly of the yellow perch, Perca flavescens.</title>
        <authorList>
            <person name="Feron R."/>
            <person name="Morvezen R."/>
            <person name="Bestin A."/>
            <person name="Haffray P."/>
            <person name="Klopp C."/>
            <person name="Zahm M."/>
            <person name="Cabau C."/>
            <person name="Roques C."/>
            <person name="Donnadieu C."/>
            <person name="Bouchez O."/>
            <person name="Christie M."/>
            <person name="Larson W."/>
            <person name="Guiguen Y."/>
        </authorList>
    </citation>
    <scope>NUCLEOTIDE SEQUENCE [LARGE SCALE GENOMIC DNA]</scope>
    <source>
        <strain evidence="2">YP-PL-M2</strain>
        <tissue evidence="2">Blood</tissue>
    </source>
</reference>
<comment type="caution">
    <text evidence="2">The sequence shown here is derived from an EMBL/GenBank/DDBJ whole genome shotgun (WGS) entry which is preliminary data.</text>
</comment>
<protein>
    <submittedName>
        <fullName evidence="2">Uncharacterized protein</fullName>
    </submittedName>
</protein>
<evidence type="ECO:0000256" key="1">
    <source>
        <dbReference type="SAM" id="MobiDB-lite"/>
    </source>
</evidence>
<name>A0A484DD40_PERFV</name>
<keyword evidence="3" id="KW-1185">Reference proteome</keyword>
<organism evidence="2 3">
    <name type="scientific">Perca flavescens</name>
    <name type="common">American yellow perch</name>
    <name type="synonym">Morone flavescens</name>
    <dbReference type="NCBI Taxonomy" id="8167"/>
    <lineage>
        <taxon>Eukaryota</taxon>
        <taxon>Metazoa</taxon>
        <taxon>Chordata</taxon>
        <taxon>Craniata</taxon>
        <taxon>Vertebrata</taxon>
        <taxon>Euteleostomi</taxon>
        <taxon>Actinopterygii</taxon>
        <taxon>Neopterygii</taxon>
        <taxon>Teleostei</taxon>
        <taxon>Neoteleostei</taxon>
        <taxon>Acanthomorphata</taxon>
        <taxon>Eupercaria</taxon>
        <taxon>Perciformes</taxon>
        <taxon>Percoidei</taxon>
        <taxon>Percidae</taxon>
        <taxon>Percinae</taxon>
        <taxon>Perca</taxon>
    </lineage>
</organism>
<accession>A0A484DD40</accession>
<evidence type="ECO:0000313" key="3">
    <source>
        <dbReference type="Proteomes" id="UP000295070"/>
    </source>
</evidence>
<gene>
    <name evidence="2" type="ORF">EPR50_G00053120</name>
</gene>